<keyword evidence="2" id="KW-0665">Pyrimidine biosynthesis</keyword>
<protein>
    <submittedName>
        <fullName evidence="5">Dihydroorotase</fullName>
    </submittedName>
</protein>
<keyword evidence="6" id="KW-1185">Reference proteome</keyword>
<dbReference type="GO" id="GO:0004038">
    <property type="term" value="F:allantoinase activity"/>
    <property type="evidence" value="ECO:0007669"/>
    <property type="project" value="TreeGrafter"/>
</dbReference>
<evidence type="ECO:0000259" key="3">
    <source>
        <dbReference type="Pfam" id="PF07969"/>
    </source>
</evidence>
<evidence type="ECO:0000256" key="1">
    <source>
        <dbReference type="ARBA" id="ARBA00022833"/>
    </source>
</evidence>
<dbReference type="PANTHER" id="PTHR43668:SF2">
    <property type="entry name" value="ALLANTOINASE"/>
    <property type="match status" value="1"/>
</dbReference>
<dbReference type="GO" id="GO:0005737">
    <property type="term" value="C:cytoplasm"/>
    <property type="evidence" value="ECO:0007669"/>
    <property type="project" value="TreeGrafter"/>
</dbReference>
<dbReference type="Gene3D" id="2.30.40.10">
    <property type="entry name" value="Urease, subunit C, domain 1"/>
    <property type="match status" value="1"/>
</dbReference>
<name>A0A1N6DQZ9_9GAMM</name>
<dbReference type="Pfam" id="PF07969">
    <property type="entry name" value="Amidohydro_3"/>
    <property type="match status" value="1"/>
</dbReference>
<dbReference type="Proteomes" id="UP000198461">
    <property type="component" value="Unassembled WGS sequence"/>
</dbReference>
<dbReference type="AlphaFoldDB" id="A0A1N6DQZ9"/>
<evidence type="ECO:0000313" key="5">
    <source>
        <dbReference type="EMBL" id="SIN73170.1"/>
    </source>
</evidence>
<dbReference type="NCBIfam" id="NF005791">
    <property type="entry name" value="PRK07627.1"/>
    <property type="match status" value="1"/>
</dbReference>
<reference evidence="5 6" key="1">
    <citation type="submission" date="2016-11" db="EMBL/GenBank/DDBJ databases">
        <authorList>
            <person name="Jaros S."/>
            <person name="Januszkiewicz K."/>
            <person name="Wedrychowicz H."/>
        </authorList>
    </citation>
    <scope>NUCLEOTIDE SEQUENCE [LARGE SCALE GENOMIC DNA]</scope>
    <source>
        <strain evidence="5 6">DSM 17737</strain>
    </source>
</reference>
<dbReference type="GO" id="GO:0004151">
    <property type="term" value="F:dihydroorotase activity"/>
    <property type="evidence" value="ECO:0007669"/>
    <property type="project" value="InterPro"/>
</dbReference>
<dbReference type="STRING" id="364032.SAMN05443662_0354"/>
<dbReference type="GO" id="GO:0046872">
    <property type="term" value="F:metal ion binding"/>
    <property type="evidence" value="ECO:0007669"/>
    <property type="project" value="InterPro"/>
</dbReference>
<sequence length="429" mass="45622">MKLRIDNARLLDPSTEQDITASLCVEGNRIVAFGKVPDDFKADEAIDASGLWLMPGLVDLQVRTGEPGDNACGTVASEARAAAAGGVTTFCVPPDTWPVADTPAVPELIRRRARQAGQAFVLPIAALTQGLEGERLAPLHALKNAGCIAASQANRPIRNALTLRNAMEYAASHNVRLMLKPLDVDLADSGVAHDGPVANRLGLPAIPASAETTAVATLLLLAEETGAKIHLNALSCARSVELVRDAKARGLAVTCDVAAHQLHLSEMDLMDFNPLFKVLPPLRSLDDQRALRAGLADGTIDCIISDHTPLYADDKLLPFPQSKPGISGLETLLSLTLRLVESGELTLMQALKALSRNPAQLLGIDGGSLQPGSRASFFLYDPDARWTLRADALLSAGKNTPFEGWEFSGRVVGTWFLGKNVFKPASQDA</sequence>
<keyword evidence="1" id="KW-0862">Zinc</keyword>
<dbReference type="GO" id="GO:0006221">
    <property type="term" value="P:pyrimidine nucleotide biosynthetic process"/>
    <property type="evidence" value="ECO:0007669"/>
    <property type="project" value="UniProtKB-KW"/>
</dbReference>
<dbReference type="EMBL" id="FSRE01000001">
    <property type="protein sequence ID" value="SIN73170.1"/>
    <property type="molecule type" value="Genomic_DNA"/>
</dbReference>
<dbReference type="InterPro" id="IPR024403">
    <property type="entry name" value="DHOase_cat"/>
</dbReference>
<dbReference type="InterPro" id="IPR032466">
    <property type="entry name" value="Metal_Hydrolase"/>
</dbReference>
<dbReference type="Gene3D" id="3.20.20.140">
    <property type="entry name" value="Metal-dependent hydrolases"/>
    <property type="match status" value="1"/>
</dbReference>
<dbReference type="CDD" id="cd01317">
    <property type="entry name" value="DHOase_IIa"/>
    <property type="match status" value="1"/>
</dbReference>
<accession>A0A1N6DQZ9</accession>
<dbReference type="InterPro" id="IPR004722">
    <property type="entry name" value="DHOase"/>
</dbReference>
<dbReference type="RefSeq" id="WP_074200673.1">
    <property type="nucleotide sequence ID" value="NZ_FSRE01000001.1"/>
</dbReference>
<dbReference type="InterPro" id="IPR011059">
    <property type="entry name" value="Metal-dep_hydrolase_composite"/>
</dbReference>
<dbReference type="PANTHER" id="PTHR43668">
    <property type="entry name" value="ALLANTOINASE"/>
    <property type="match status" value="1"/>
</dbReference>
<organism evidence="5 6">
    <name type="scientific">Sulfurivirga caldicuralii</name>
    <dbReference type="NCBI Taxonomy" id="364032"/>
    <lineage>
        <taxon>Bacteria</taxon>
        <taxon>Pseudomonadati</taxon>
        <taxon>Pseudomonadota</taxon>
        <taxon>Gammaproteobacteria</taxon>
        <taxon>Thiotrichales</taxon>
        <taxon>Piscirickettsiaceae</taxon>
        <taxon>Sulfurivirga</taxon>
    </lineage>
</organism>
<dbReference type="OrthoDB" id="5687299at2"/>
<dbReference type="InterPro" id="IPR050138">
    <property type="entry name" value="DHOase/Allantoinase_Hydrolase"/>
</dbReference>
<dbReference type="InterPro" id="IPR013108">
    <property type="entry name" value="Amidohydro_3"/>
</dbReference>
<evidence type="ECO:0000259" key="4">
    <source>
        <dbReference type="Pfam" id="PF12890"/>
    </source>
</evidence>
<proteinExistence type="predicted"/>
<dbReference type="GO" id="GO:0006145">
    <property type="term" value="P:purine nucleobase catabolic process"/>
    <property type="evidence" value="ECO:0007669"/>
    <property type="project" value="TreeGrafter"/>
</dbReference>
<dbReference type="SUPFAM" id="SSF51338">
    <property type="entry name" value="Composite domain of metallo-dependent hydrolases"/>
    <property type="match status" value="1"/>
</dbReference>
<gene>
    <name evidence="5" type="ORF">SAMN05443662_0354</name>
</gene>
<evidence type="ECO:0000313" key="6">
    <source>
        <dbReference type="Proteomes" id="UP000198461"/>
    </source>
</evidence>
<dbReference type="Pfam" id="PF12890">
    <property type="entry name" value="DHOase"/>
    <property type="match status" value="1"/>
</dbReference>
<dbReference type="NCBIfam" id="TIGR00857">
    <property type="entry name" value="pyrC_multi"/>
    <property type="match status" value="1"/>
</dbReference>
<evidence type="ECO:0000256" key="2">
    <source>
        <dbReference type="ARBA" id="ARBA00022975"/>
    </source>
</evidence>
<feature type="domain" description="Dihydroorotase catalytic" evidence="4">
    <location>
        <begin position="53"/>
        <end position="235"/>
    </location>
</feature>
<dbReference type="SUPFAM" id="SSF51556">
    <property type="entry name" value="Metallo-dependent hydrolases"/>
    <property type="match status" value="1"/>
</dbReference>
<feature type="domain" description="Amidohydrolase 3" evidence="3">
    <location>
        <begin position="339"/>
        <end position="422"/>
    </location>
</feature>